<proteinExistence type="predicted"/>
<reference evidence="2" key="1">
    <citation type="journal article" date="2019" name="Int. J. Syst. Evol. Microbiol.">
        <title>The Global Catalogue of Microorganisms (GCM) 10K type strain sequencing project: providing services to taxonomists for standard genome sequencing and annotation.</title>
        <authorList>
            <consortium name="The Broad Institute Genomics Platform"/>
            <consortium name="The Broad Institute Genome Sequencing Center for Infectious Disease"/>
            <person name="Wu L."/>
            <person name="Ma J."/>
        </authorList>
    </citation>
    <scope>NUCLEOTIDE SEQUENCE [LARGE SCALE GENOMIC DNA]</scope>
    <source>
        <strain evidence="2">KCTC 42501</strain>
    </source>
</reference>
<dbReference type="EMBL" id="JBHRXX010000009">
    <property type="protein sequence ID" value="MFC3685990.1"/>
    <property type="molecule type" value="Genomic_DNA"/>
</dbReference>
<comment type="caution">
    <text evidence="1">The sequence shown here is derived from an EMBL/GenBank/DDBJ whole genome shotgun (WGS) entry which is preliminary data.</text>
</comment>
<dbReference type="RefSeq" id="WP_382178106.1">
    <property type="nucleotide sequence ID" value="NZ_JBHRXX010000009.1"/>
</dbReference>
<evidence type="ECO:0000313" key="2">
    <source>
        <dbReference type="Proteomes" id="UP001595729"/>
    </source>
</evidence>
<keyword evidence="2" id="KW-1185">Reference proteome</keyword>
<accession>A0ABV7W945</accession>
<evidence type="ECO:0000313" key="1">
    <source>
        <dbReference type="EMBL" id="MFC3685990.1"/>
    </source>
</evidence>
<protein>
    <submittedName>
        <fullName evidence="1">Uncharacterized protein</fullName>
    </submittedName>
</protein>
<name>A0ABV7W945_9BURK</name>
<sequence length="327" mass="35953">MTKLVQNLDPIVAAAKGKGCSTSIAFAAPEREIKVFMGGVGVASVTRNFDVQPASMVELDRKPIASMEWLSNQMFGHDDNLGEIHARFKVLPEGKNRSTALVMPQSSGTLLPARIINSLFVDIKIPALNLRMENRDALVLRADSVAMGREVLMADARFRAYPAGTPQYERYLIDGGVPSRFLAAGTHTQVEPIQMFQPSDSFLPVARLEKAEVMVLPHYGVEVELVEGNLLPESWSATLKVSNLLERKLDLRWFCDPLNRMQLRGRRSGRLLLRSSAAKTINLRGALKAPAESLNALDTVMFSICNVARGPEDFVSGYIALTVSNSQ</sequence>
<dbReference type="Proteomes" id="UP001595729">
    <property type="component" value="Unassembled WGS sequence"/>
</dbReference>
<organism evidence="1 2">
    <name type="scientific">Hydrogenophaga luteola</name>
    <dbReference type="NCBI Taxonomy" id="1591122"/>
    <lineage>
        <taxon>Bacteria</taxon>
        <taxon>Pseudomonadati</taxon>
        <taxon>Pseudomonadota</taxon>
        <taxon>Betaproteobacteria</taxon>
        <taxon>Burkholderiales</taxon>
        <taxon>Comamonadaceae</taxon>
        <taxon>Hydrogenophaga</taxon>
    </lineage>
</organism>
<gene>
    <name evidence="1" type="ORF">ACFOPI_20515</name>
</gene>